<feature type="non-terminal residue" evidence="1">
    <location>
        <position position="60"/>
    </location>
</feature>
<reference evidence="1" key="1">
    <citation type="submission" date="2018-05" db="EMBL/GenBank/DDBJ databases">
        <authorList>
            <person name="Lanie J.A."/>
            <person name="Ng W.-L."/>
            <person name="Kazmierczak K.M."/>
            <person name="Andrzejewski T.M."/>
            <person name="Davidsen T.M."/>
            <person name="Wayne K.J."/>
            <person name="Tettelin H."/>
            <person name="Glass J.I."/>
            <person name="Rusch D."/>
            <person name="Podicherti R."/>
            <person name="Tsui H.-C.T."/>
            <person name="Winkler M.E."/>
        </authorList>
    </citation>
    <scope>NUCLEOTIDE SEQUENCE</scope>
</reference>
<sequence>MDKLSTVLYFLLPLALVLGEPQEEVQSSTQSEKAPAQDKKTVKAVRTQNPVYIDGELTEM</sequence>
<evidence type="ECO:0000313" key="1">
    <source>
        <dbReference type="EMBL" id="SVA57334.1"/>
    </source>
</evidence>
<proteinExistence type="predicted"/>
<name>A0A381WXV0_9ZZZZ</name>
<protein>
    <submittedName>
        <fullName evidence="1">Uncharacterized protein</fullName>
    </submittedName>
</protein>
<organism evidence="1">
    <name type="scientific">marine metagenome</name>
    <dbReference type="NCBI Taxonomy" id="408172"/>
    <lineage>
        <taxon>unclassified sequences</taxon>
        <taxon>metagenomes</taxon>
        <taxon>ecological metagenomes</taxon>
    </lineage>
</organism>
<dbReference type="AlphaFoldDB" id="A0A381WXV0"/>
<dbReference type="EMBL" id="UINC01013237">
    <property type="protein sequence ID" value="SVA57334.1"/>
    <property type="molecule type" value="Genomic_DNA"/>
</dbReference>
<accession>A0A381WXV0</accession>
<gene>
    <name evidence="1" type="ORF">METZ01_LOCUS110188</name>
</gene>